<accession>A0A8A7KJF9</accession>
<dbReference type="KEGG" id="ifn:GM661_09865"/>
<dbReference type="AlphaFoldDB" id="A0A8A7KJF9"/>
<keyword evidence="2" id="KW-1185">Reference proteome</keyword>
<evidence type="ECO:0000313" key="2">
    <source>
        <dbReference type="Proteomes" id="UP000665020"/>
    </source>
</evidence>
<dbReference type="Proteomes" id="UP000665020">
    <property type="component" value="Chromosome"/>
</dbReference>
<evidence type="ECO:0008006" key="3">
    <source>
        <dbReference type="Google" id="ProtNLM"/>
    </source>
</evidence>
<dbReference type="Pfam" id="PF06980">
    <property type="entry name" value="DUF1302"/>
    <property type="match status" value="1"/>
</dbReference>
<dbReference type="RefSeq" id="WP_230866712.1">
    <property type="nucleotide sequence ID" value="NZ_CP046640.1"/>
</dbReference>
<dbReference type="InterPro" id="IPR010727">
    <property type="entry name" value="DUF1302"/>
</dbReference>
<organism evidence="1 2">
    <name type="scientific">Iocasia fonsfrigidae</name>
    <dbReference type="NCBI Taxonomy" id="2682810"/>
    <lineage>
        <taxon>Bacteria</taxon>
        <taxon>Bacillati</taxon>
        <taxon>Bacillota</taxon>
        <taxon>Clostridia</taxon>
        <taxon>Halanaerobiales</taxon>
        <taxon>Halanaerobiaceae</taxon>
        <taxon>Iocasia</taxon>
    </lineage>
</organism>
<reference evidence="1" key="1">
    <citation type="submission" date="2019-12" db="EMBL/GenBank/DDBJ databases">
        <authorList>
            <person name="zhang j."/>
            <person name="sun C.M."/>
        </authorList>
    </citation>
    <scope>NUCLEOTIDE SEQUENCE</scope>
    <source>
        <strain evidence="1">NS-1</strain>
    </source>
</reference>
<dbReference type="EMBL" id="CP046640">
    <property type="protein sequence ID" value="QTL98264.1"/>
    <property type="molecule type" value="Genomic_DNA"/>
</dbReference>
<sequence>MKDKIFSILLSWLFFMFFSWTNVYGSDLELSGEWVSRLEAEFQGENDIILFNSLGLDLNYNSSMSAFKASLDITDDDDDPNVSLEEAYGEFYFQSTDLRIGKQYIAWGKTDGINPTDNFNPEDLTDPFSEDNKLAVNAVRAKHYQDDWIFDLIWAPLFTAAELPKAGSRWSSLPAGLEIEPQEPENSLENSEIGVRASKWAGSIDFSFSYFRGWSKTPAWPDQSIIEDGQLVFKPEYYQVDVFGTDWARDFGSFVFRGELAYFKTKKDFQLKNPYSQYVLGVDFNATDELYIITQLVGEKEEGEDRTDNLTVSLEYELTEFKTIELNGIYNLADRDSLINPLFNYEIRDGLAMTLGAYIFSGEDGSSYGWFDEKDYVYIELVRSF</sequence>
<evidence type="ECO:0000313" key="1">
    <source>
        <dbReference type="EMBL" id="QTL98264.1"/>
    </source>
</evidence>
<name>A0A8A7KJF9_9FIRM</name>
<proteinExistence type="predicted"/>
<protein>
    <recommendedName>
        <fullName evidence="3">Alginate export domain-containing protein</fullName>
    </recommendedName>
</protein>
<gene>
    <name evidence="1" type="ORF">GM661_09865</name>
</gene>